<keyword evidence="4 5" id="KW-0862">Zinc</keyword>
<dbReference type="InterPro" id="IPR012724">
    <property type="entry name" value="DnaJ"/>
</dbReference>
<dbReference type="FunFam" id="2.60.260.20:FF:000013">
    <property type="entry name" value="DnaJ subfamily B member 11"/>
    <property type="match status" value="1"/>
</dbReference>
<dbReference type="CDD" id="cd06257">
    <property type="entry name" value="DnaJ"/>
    <property type="match status" value="1"/>
</dbReference>
<dbReference type="Gene3D" id="2.10.230.10">
    <property type="entry name" value="Heat shock protein DnaJ, cysteine-rich domain"/>
    <property type="match status" value="1"/>
</dbReference>
<dbReference type="InterPro" id="IPR001305">
    <property type="entry name" value="HSP_DnaJ_Cys-rich_dom"/>
</dbReference>
<dbReference type="Pfam" id="PF01556">
    <property type="entry name" value="DnaJ_C"/>
    <property type="match status" value="1"/>
</dbReference>
<dbReference type="InterPro" id="IPR008971">
    <property type="entry name" value="HSP40/DnaJ_pept-bd"/>
</dbReference>
<gene>
    <name evidence="9" type="ORF">BDZ90DRAFT_248804</name>
</gene>
<dbReference type="PROSITE" id="PS50076">
    <property type="entry name" value="DNAJ_2"/>
    <property type="match status" value="1"/>
</dbReference>
<evidence type="ECO:0000313" key="9">
    <source>
        <dbReference type="EMBL" id="PWN31145.1"/>
    </source>
</evidence>
<dbReference type="SUPFAM" id="SSF57938">
    <property type="entry name" value="DnaJ/Hsp40 cysteine-rich domain"/>
    <property type="match status" value="1"/>
</dbReference>
<dbReference type="RefSeq" id="XP_025365757.1">
    <property type="nucleotide sequence ID" value="XM_025507637.1"/>
</dbReference>
<dbReference type="SUPFAM" id="SSF46565">
    <property type="entry name" value="Chaperone J-domain"/>
    <property type="match status" value="1"/>
</dbReference>
<keyword evidence="3 5" id="KW-0863">Zinc-finger</keyword>
<evidence type="ECO:0000256" key="6">
    <source>
        <dbReference type="SAM" id="SignalP"/>
    </source>
</evidence>
<name>A0A316V6R4_9BASI</name>
<sequence>MRLHTRSRARGPSILLSLSLALALLLLATLTIAQTSYYKLLDIDPSSDARTIKKAYRRLAHKLHPDKFPEKEAEFVKMSEAYQVLSDDELRKVYDRYGEEGVKRHRAGQAGGGGGGGHDPFDIFRNFFGGGAGGGGGVRKGQSKQFNIMVSLKDLYVGKTIHLEYDRSVVCHKCDGSGARSKGDVHSCEACQGRGVRIVRQEIMPGFHTQMQAVCSVCGGTGSRIAHACSLCGGAKLINEKAEIEVDLPAGTEEGEVFTYEGESDESVDLDIEAGDVIVKVTSDPSTSLFRRRGTNLYVSRTLSLPDALLGFKDIFPHMDGHNVTVDRRKGVTQPGMVVVLKGEGMPVRGGVEGQRGSLYIEYEVVLPDKVEGDLRKVLNRVWGRKDDHQGDKAEGGHDEL</sequence>
<feature type="domain" description="CR-type" evidence="8">
    <location>
        <begin position="158"/>
        <end position="241"/>
    </location>
</feature>
<dbReference type="CDD" id="cd10747">
    <property type="entry name" value="DnaJ_C"/>
    <property type="match status" value="1"/>
</dbReference>
<dbReference type="InterPro" id="IPR001623">
    <property type="entry name" value="DnaJ_domain"/>
</dbReference>
<dbReference type="OrthoDB" id="550424at2759"/>
<dbReference type="GO" id="GO:0008270">
    <property type="term" value="F:zinc ion binding"/>
    <property type="evidence" value="ECO:0007669"/>
    <property type="project" value="UniProtKB-KW"/>
</dbReference>
<protein>
    <recommendedName>
        <fullName evidence="11">DnaJ-domain-containing protein</fullName>
    </recommendedName>
</protein>
<feature type="signal peptide" evidence="6">
    <location>
        <begin position="1"/>
        <end position="33"/>
    </location>
</feature>
<dbReference type="GO" id="GO:0006457">
    <property type="term" value="P:protein folding"/>
    <property type="evidence" value="ECO:0007669"/>
    <property type="project" value="InterPro"/>
</dbReference>
<evidence type="ECO:0008006" key="11">
    <source>
        <dbReference type="Google" id="ProtNLM"/>
    </source>
</evidence>
<dbReference type="STRING" id="1569628.A0A316V6R4"/>
<evidence type="ECO:0000313" key="10">
    <source>
        <dbReference type="Proteomes" id="UP000245884"/>
    </source>
</evidence>
<evidence type="ECO:0000259" key="8">
    <source>
        <dbReference type="PROSITE" id="PS51188"/>
    </source>
</evidence>
<dbReference type="Pfam" id="PF00226">
    <property type="entry name" value="DnaJ"/>
    <property type="match status" value="1"/>
</dbReference>
<dbReference type="FunFam" id="2.10.230.10:FF:000001">
    <property type="entry name" value="DnaJ subfamily A member 2"/>
    <property type="match status" value="1"/>
</dbReference>
<accession>A0A316V6R4</accession>
<dbReference type="PROSITE" id="PS00636">
    <property type="entry name" value="DNAJ_1"/>
    <property type="match status" value="1"/>
</dbReference>
<organism evidence="9 10">
    <name type="scientific">Jaminaea rosea</name>
    <dbReference type="NCBI Taxonomy" id="1569628"/>
    <lineage>
        <taxon>Eukaryota</taxon>
        <taxon>Fungi</taxon>
        <taxon>Dikarya</taxon>
        <taxon>Basidiomycota</taxon>
        <taxon>Ustilaginomycotina</taxon>
        <taxon>Exobasidiomycetes</taxon>
        <taxon>Microstromatales</taxon>
        <taxon>Microstromatales incertae sedis</taxon>
        <taxon>Jaminaea</taxon>
    </lineage>
</organism>
<proteinExistence type="inferred from homology"/>
<dbReference type="EMBL" id="KZ819662">
    <property type="protein sequence ID" value="PWN31145.1"/>
    <property type="molecule type" value="Genomic_DNA"/>
</dbReference>
<feature type="zinc finger region" description="CR-type" evidence="5">
    <location>
        <begin position="158"/>
        <end position="241"/>
    </location>
</feature>
<dbReference type="Gene3D" id="1.10.287.110">
    <property type="entry name" value="DnaJ domain"/>
    <property type="match status" value="1"/>
</dbReference>
<dbReference type="SUPFAM" id="SSF49493">
    <property type="entry name" value="HSP40/DnaJ peptide-binding domain"/>
    <property type="match status" value="2"/>
</dbReference>
<dbReference type="InterPro" id="IPR044713">
    <property type="entry name" value="DNJA1/2-like"/>
</dbReference>
<evidence type="ECO:0000256" key="5">
    <source>
        <dbReference type="PROSITE-ProRule" id="PRU00546"/>
    </source>
</evidence>
<dbReference type="SMART" id="SM00271">
    <property type="entry name" value="DnaJ"/>
    <property type="match status" value="1"/>
</dbReference>
<keyword evidence="1 5" id="KW-0479">Metal-binding</keyword>
<evidence type="ECO:0000256" key="4">
    <source>
        <dbReference type="ARBA" id="ARBA00022833"/>
    </source>
</evidence>
<keyword evidence="6" id="KW-0732">Signal</keyword>
<dbReference type="GO" id="GO:0051082">
    <property type="term" value="F:unfolded protein binding"/>
    <property type="evidence" value="ECO:0007669"/>
    <property type="project" value="InterPro"/>
</dbReference>
<feature type="domain" description="J" evidence="7">
    <location>
        <begin position="36"/>
        <end position="98"/>
    </location>
</feature>
<dbReference type="HAMAP" id="MF_01152">
    <property type="entry name" value="DnaJ"/>
    <property type="match status" value="1"/>
</dbReference>
<reference evidence="9 10" key="1">
    <citation type="journal article" date="2018" name="Mol. Biol. Evol.">
        <title>Broad Genomic Sampling Reveals a Smut Pathogenic Ancestry of the Fungal Clade Ustilaginomycotina.</title>
        <authorList>
            <person name="Kijpornyongpan T."/>
            <person name="Mondo S.J."/>
            <person name="Barry K."/>
            <person name="Sandor L."/>
            <person name="Lee J."/>
            <person name="Lipzen A."/>
            <person name="Pangilinan J."/>
            <person name="LaButti K."/>
            <person name="Hainaut M."/>
            <person name="Henrissat B."/>
            <person name="Grigoriev I.V."/>
            <person name="Spatafora J.W."/>
            <person name="Aime M.C."/>
        </authorList>
    </citation>
    <scope>NUCLEOTIDE SEQUENCE [LARGE SCALE GENOMIC DNA]</scope>
    <source>
        <strain evidence="9 10">MCA 5214</strain>
    </source>
</reference>
<evidence type="ECO:0000259" key="7">
    <source>
        <dbReference type="PROSITE" id="PS50076"/>
    </source>
</evidence>
<evidence type="ECO:0000256" key="3">
    <source>
        <dbReference type="ARBA" id="ARBA00022771"/>
    </source>
</evidence>
<dbReference type="CDD" id="cd10719">
    <property type="entry name" value="DnaJ_zf"/>
    <property type="match status" value="1"/>
</dbReference>
<dbReference type="PRINTS" id="PR00625">
    <property type="entry name" value="JDOMAIN"/>
</dbReference>
<dbReference type="Gene3D" id="2.60.260.20">
    <property type="entry name" value="Urease metallochaperone UreE, N-terminal domain"/>
    <property type="match status" value="2"/>
</dbReference>
<dbReference type="Proteomes" id="UP000245884">
    <property type="component" value="Unassembled WGS sequence"/>
</dbReference>
<dbReference type="PANTHER" id="PTHR43888">
    <property type="entry name" value="DNAJ-LIKE-2, ISOFORM A-RELATED"/>
    <property type="match status" value="1"/>
</dbReference>
<dbReference type="AlphaFoldDB" id="A0A316V6R4"/>
<dbReference type="InterPro" id="IPR018253">
    <property type="entry name" value="DnaJ_domain_CS"/>
</dbReference>
<keyword evidence="10" id="KW-1185">Reference proteome</keyword>
<evidence type="ECO:0000256" key="1">
    <source>
        <dbReference type="ARBA" id="ARBA00022723"/>
    </source>
</evidence>
<dbReference type="GO" id="GO:0030544">
    <property type="term" value="F:Hsp70 protein binding"/>
    <property type="evidence" value="ECO:0007669"/>
    <property type="project" value="InterPro"/>
</dbReference>
<dbReference type="Pfam" id="PF00684">
    <property type="entry name" value="DnaJ_CXXCXGXG"/>
    <property type="match status" value="1"/>
</dbReference>
<dbReference type="InterPro" id="IPR036410">
    <property type="entry name" value="HSP_DnaJ_Cys-rich_dom_sf"/>
</dbReference>
<dbReference type="InterPro" id="IPR002939">
    <property type="entry name" value="DnaJ_C"/>
</dbReference>
<dbReference type="PROSITE" id="PS51188">
    <property type="entry name" value="ZF_CR"/>
    <property type="match status" value="1"/>
</dbReference>
<keyword evidence="2" id="KW-0677">Repeat</keyword>
<dbReference type="InterPro" id="IPR036869">
    <property type="entry name" value="J_dom_sf"/>
</dbReference>
<feature type="chain" id="PRO_5016241653" description="DnaJ-domain-containing protein" evidence="6">
    <location>
        <begin position="34"/>
        <end position="401"/>
    </location>
</feature>
<dbReference type="GO" id="GO:0009408">
    <property type="term" value="P:response to heat"/>
    <property type="evidence" value="ECO:0007669"/>
    <property type="project" value="InterPro"/>
</dbReference>
<evidence type="ECO:0000256" key="2">
    <source>
        <dbReference type="ARBA" id="ARBA00022737"/>
    </source>
</evidence>
<dbReference type="GeneID" id="37029460"/>
<dbReference type="GO" id="GO:0005524">
    <property type="term" value="F:ATP binding"/>
    <property type="evidence" value="ECO:0007669"/>
    <property type="project" value="InterPro"/>
</dbReference>